<reference evidence="3" key="1">
    <citation type="submission" date="2023-06" db="EMBL/GenBank/DDBJ databases">
        <title>Genome-scale phylogeny and comparative genomics of the fungal order Sordariales.</title>
        <authorList>
            <consortium name="Lawrence Berkeley National Laboratory"/>
            <person name="Hensen N."/>
            <person name="Bonometti L."/>
            <person name="Westerberg I."/>
            <person name="Brannstrom I.O."/>
            <person name="Guillou S."/>
            <person name="Cros-Aarteil S."/>
            <person name="Calhoun S."/>
            <person name="Haridas S."/>
            <person name="Kuo A."/>
            <person name="Mondo S."/>
            <person name="Pangilinan J."/>
            <person name="Riley R."/>
            <person name="LaButti K."/>
            <person name="Andreopoulos B."/>
            <person name="Lipzen A."/>
            <person name="Chen C."/>
            <person name="Yanf M."/>
            <person name="Daum C."/>
            <person name="Ng V."/>
            <person name="Clum A."/>
            <person name="Steindorff A."/>
            <person name="Ohm R."/>
            <person name="Martin F."/>
            <person name="Silar P."/>
            <person name="Natvig D."/>
            <person name="Lalanne C."/>
            <person name="Gautier V."/>
            <person name="Ament-velasquez S.L."/>
            <person name="Kruys A."/>
            <person name="Hutchinson M.I."/>
            <person name="Powell A.J."/>
            <person name="Barry K."/>
            <person name="Miller A.N."/>
            <person name="Grigoriev I.V."/>
            <person name="Debuchy R."/>
            <person name="Gladieux P."/>
            <person name="Thoren M.H."/>
            <person name="Johannesson H."/>
        </authorList>
    </citation>
    <scope>NUCLEOTIDE SEQUENCE</scope>
    <source>
        <strain evidence="3">SMH3391-2</strain>
    </source>
</reference>
<organism evidence="3 4">
    <name type="scientific">Bombardia bombarda</name>
    <dbReference type="NCBI Taxonomy" id="252184"/>
    <lineage>
        <taxon>Eukaryota</taxon>
        <taxon>Fungi</taxon>
        <taxon>Dikarya</taxon>
        <taxon>Ascomycota</taxon>
        <taxon>Pezizomycotina</taxon>
        <taxon>Sordariomycetes</taxon>
        <taxon>Sordariomycetidae</taxon>
        <taxon>Sordariales</taxon>
        <taxon>Lasiosphaeriaceae</taxon>
        <taxon>Bombardia</taxon>
    </lineage>
</organism>
<dbReference type="InterPro" id="IPR002182">
    <property type="entry name" value="NB-ARC"/>
</dbReference>
<dbReference type="InterPro" id="IPR053137">
    <property type="entry name" value="NLR-like"/>
</dbReference>
<name>A0AA39WBS3_9PEZI</name>
<evidence type="ECO:0000313" key="3">
    <source>
        <dbReference type="EMBL" id="KAK0612988.1"/>
    </source>
</evidence>
<evidence type="ECO:0000256" key="1">
    <source>
        <dbReference type="SAM" id="MobiDB-lite"/>
    </source>
</evidence>
<dbReference type="GO" id="GO:0016787">
    <property type="term" value="F:hydrolase activity"/>
    <property type="evidence" value="ECO:0007669"/>
    <property type="project" value="UniProtKB-KW"/>
</dbReference>
<sequence>MLPSAIIPFRRDPGFVNRGGFLDQIDKRCSEPAGRVALVGLGGIGKSQLAIEFAHRIGEKASGTWVFWVHASTRARVEEGFRAIADAVNLPQRQDPKADIPELIYSWLSLERNGRWIMVLDSADDADVLLATASSDSKPLASYLPQSRNGSVLVTTRNRDLARRLTGNDGIIEVGPMVEAEALLLLEKKLGPLTDVDPATELVQALEYVPLAINQAAGYIQAMGPRSSLEKYLANFQKSDRKRTKLLGHDGGDLRRDGSASNAVLTTWQISFEHIYSKRRSAADLLSLMSFFNRQGIPESLLKPTQPATDLNSENESDSDNSDADMTGDFEDNIRMLRDFCLIAITSRGTDFEMHGLVQLSTRKWLEAKGFHEEFKEQYLTRLGASFPTGDYENWEACRRLFSHVETAIEYKPIREKIQGTWATLLYNGAWYAWSQGRYTVAEQMARKARRSREGLLGKDDLETLSSISMFALVLLDEGRWTEAEELFVQVMETSKTKLGVDHPDTLSSMANLAATYRKQGRWGDAEKLDVQVMETSKTKLGVDHPDTLTSMANLGATYRNQGRWGDAEKLFMQVIETRKTKLRVDHPSTLTSMANLAATYRNQGRWGDAEKLDVQVMETRKIKLGGDAEKLDVQVMETRKTKLGVDHPSTLTSMANLAAIYRNQCRWGDAEKLDIQVMETRKTKLGVDHPSTLNSMANLAATYKNQGRWGDAEKLDVQVMETRKTKFGVDHPDILSSMANLAATYRKQGRNQGRWEDAEKLDVQVMETHKTKLGVDHPYTLSSMANLASTFWRQGRWGDAEKLDIQVMETNKTKLGVDHPDTLTSMNNLAFTWKSQGRDVDATELMESCVEAQQRVIGPQHPYTLTSLATLERWRAESIAQE</sequence>
<dbReference type="EMBL" id="JAULSR010000008">
    <property type="protein sequence ID" value="KAK0612988.1"/>
    <property type="molecule type" value="Genomic_DNA"/>
</dbReference>
<dbReference type="PRINTS" id="PR00381">
    <property type="entry name" value="KINESINLIGHT"/>
</dbReference>
<protein>
    <submittedName>
        <fullName evidence="3">P-loop containing nucleoside triphosphate hydrolase protein</fullName>
    </submittedName>
</protein>
<dbReference type="Gene3D" id="1.25.40.10">
    <property type="entry name" value="Tetratricopeptide repeat domain"/>
    <property type="match status" value="3"/>
</dbReference>
<dbReference type="SUPFAM" id="SSF52540">
    <property type="entry name" value="P-loop containing nucleoside triphosphate hydrolases"/>
    <property type="match status" value="1"/>
</dbReference>
<dbReference type="AlphaFoldDB" id="A0AA39WBS3"/>
<dbReference type="Gene3D" id="3.40.50.300">
    <property type="entry name" value="P-loop containing nucleotide triphosphate hydrolases"/>
    <property type="match status" value="1"/>
</dbReference>
<dbReference type="Pfam" id="PF13374">
    <property type="entry name" value="TPR_10"/>
    <property type="match status" value="6"/>
</dbReference>
<dbReference type="InterPro" id="IPR011990">
    <property type="entry name" value="TPR-like_helical_dom_sf"/>
</dbReference>
<feature type="domain" description="NB-ARC" evidence="2">
    <location>
        <begin position="33"/>
        <end position="191"/>
    </location>
</feature>
<dbReference type="InterPro" id="IPR027417">
    <property type="entry name" value="P-loop_NTPase"/>
</dbReference>
<gene>
    <name evidence="3" type="ORF">B0T17DRAFT_647722</name>
</gene>
<comment type="caution">
    <text evidence="3">The sequence shown here is derived from an EMBL/GenBank/DDBJ whole genome shotgun (WGS) entry which is preliminary data.</text>
</comment>
<proteinExistence type="predicted"/>
<dbReference type="GO" id="GO:0043531">
    <property type="term" value="F:ADP binding"/>
    <property type="evidence" value="ECO:0007669"/>
    <property type="project" value="InterPro"/>
</dbReference>
<evidence type="ECO:0000259" key="2">
    <source>
        <dbReference type="Pfam" id="PF00931"/>
    </source>
</evidence>
<keyword evidence="4" id="KW-1185">Reference proteome</keyword>
<dbReference type="NCBIfam" id="NF040586">
    <property type="entry name" value="FxSxx_TPR"/>
    <property type="match status" value="1"/>
</dbReference>
<accession>A0AA39WBS3</accession>
<dbReference type="SUPFAM" id="SSF48452">
    <property type="entry name" value="TPR-like"/>
    <property type="match status" value="3"/>
</dbReference>
<dbReference type="PANTHER" id="PTHR46082">
    <property type="entry name" value="ATP/GTP-BINDING PROTEIN-RELATED"/>
    <property type="match status" value="1"/>
</dbReference>
<feature type="compositionally biased region" description="Acidic residues" evidence="1">
    <location>
        <begin position="313"/>
        <end position="326"/>
    </location>
</feature>
<dbReference type="Pfam" id="PF00931">
    <property type="entry name" value="NB-ARC"/>
    <property type="match status" value="1"/>
</dbReference>
<evidence type="ECO:0000313" key="4">
    <source>
        <dbReference type="Proteomes" id="UP001174934"/>
    </source>
</evidence>
<dbReference type="PANTHER" id="PTHR46082:SF6">
    <property type="entry name" value="AAA+ ATPASE DOMAIN-CONTAINING PROTEIN-RELATED"/>
    <property type="match status" value="1"/>
</dbReference>
<dbReference type="Pfam" id="PF13424">
    <property type="entry name" value="TPR_12"/>
    <property type="match status" value="2"/>
</dbReference>
<dbReference type="Proteomes" id="UP001174934">
    <property type="component" value="Unassembled WGS sequence"/>
</dbReference>
<keyword evidence="3" id="KW-0378">Hydrolase</keyword>
<feature type="region of interest" description="Disordered" evidence="1">
    <location>
        <begin position="300"/>
        <end position="326"/>
    </location>
</feature>